<dbReference type="PANTHER" id="PTHR34819">
    <property type="entry name" value="LARGE CYSTEINE-RICH PERIPLASMIC PROTEIN OMCB"/>
    <property type="match status" value="1"/>
</dbReference>
<dbReference type="InterPro" id="IPR051172">
    <property type="entry name" value="Chlamydia_OmcB"/>
</dbReference>
<dbReference type="PANTHER" id="PTHR34819:SF3">
    <property type="entry name" value="CELL SURFACE PROTEIN"/>
    <property type="match status" value="1"/>
</dbReference>
<gene>
    <name evidence="11" type="primary">omcB_4</name>
    <name evidence="11" type="ORF">MBORA_16620</name>
</gene>
<dbReference type="OrthoDB" id="76596at2157"/>
<dbReference type="Pfam" id="PF13229">
    <property type="entry name" value="Beta_helix"/>
    <property type="match status" value="1"/>
</dbReference>
<dbReference type="NCBIfam" id="TIGR01451">
    <property type="entry name" value="B_ant_repeat"/>
    <property type="match status" value="5"/>
</dbReference>
<dbReference type="InterPro" id="IPR039448">
    <property type="entry name" value="Beta_helix"/>
</dbReference>
<dbReference type="Pfam" id="PF02415">
    <property type="entry name" value="Chlam_PMP"/>
    <property type="match status" value="2"/>
</dbReference>
<evidence type="ECO:0000256" key="6">
    <source>
        <dbReference type="ARBA" id="ARBA00023136"/>
    </source>
</evidence>
<feature type="domain" description="Right handed beta helix" evidence="10">
    <location>
        <begin position="215"/>
        <end position="361"/>
    </location>
</feature>
<dbReference type="InterPro" id="IPR047589">
    <property type="entry name" value="DUF11_rpt"/>
</dbReference>
<evidence type="ECO:0000256" key="1">
    <source>
        <dbReference type="ARBA" id="ARBA00004196"/>
    </source>
</evidence>
<comment type="caution">
    <text evidence="11">The sequence shown here is derived from an EMBL/GenBank/DDBJ whole genome shotgun (WGS) entry which is preliminary data.</text>
</comment>
<reference evidence="12" key="1">
    <citation type="journal article" date="2016" name="Genome Announc.">
        <title>Draft Genome Sequences of Methanobrevibacter curvatus DSM11111, Methanobrevibacter cuticularis DSM11139, Methanobrevibacter filiformis DSM11501, and Methanobrevibacter oralis DSM7256.</title>
        <authorList>
            <person name="Poehlein A."/>
            <person name="Seedorf H."/>
        </authorList>
    </citation>
    <scope>NUCLEOTIDE SEQUENCE [LARGE SCALE GENOMIC DNA]</scope>
    <source>
        <strain evidence="12">DSM 7256 / JCM 30027 / ZR</strain>
    </source>
</reference>
<sequence>MELKLRYIAVIIILSVLIISISDVVALDNNSDLNVVSDYDNSYISNGSTINGDSIIEDIEYENIDISVSFNSSIREKKDYGSDFRSTITASSNDCNDIQNAISSASNGDTINLRNSRSTITVSGNNFIDIQNAINSASNGDTINLGSSKVYTRGTFTTGYIGFINVNKMLNFIGSNVVLDSQNGGGIFYIPETVSQVSIAGIIFKNGYRIPSGLWIGGSAIHAKKNTKVIISSCQFDKNTANGTIQGGSIYIGPNCELTCNNCNFTNNSINNPWGGGGAIFAENATLTLMNCNFINNTANYRGGGVFGLYLLNANIKNCNFINNSATRLSGGLALIDLENASVKNKLVENCVFDSNVAAGKYDATAGEYIGGSEAAFGIHNAIIRNCSIINNYSPGSDIEDSGTGSSVRSCDVYDCYFNNNKNKYGHAAGMCTHNTNGVTSNVYNCVFSNNNALFTGAVYTHDGSLLKNCTFFNNSANRIKSPRNSSYIGGEGGAVGAAGDSINIKNCTFYYNIASKGAAIMIGGLPYPYMEGTTYGNNANISDCYIYNNIATQEGGAVHITGNNASFQNSVFINNTAKNGDGGAIYIKGDNSVILNNTFTNHKNLLHGTIYVIGSNTLINKANFTDNNAIYGAGVYINGYNTKIVNSSFEKNNASYAGGVYIIGDKAVISNSNFSDNNVSVTGGAVYIEGSNAKIKSSNFLKNNAIPSVLNLDDGLGGAIYIKGDNNAVEDSLFDNNTARNGSAIYTDGINFVINNTKFNMNQAWSYLLNISVEPSLSYYMQSNQVINVTHIGGNNIANAIYNTVLPSQIFFYNVTYTTSKFGLKTTGASEIHPVLGAENSQDGLLLYQDNREDYQRIHLKVINVETGDVVYDNNNSEITGIYGNISAILSGLTVGNYSVNVSHEEDPYYKAIINSTIFKILPIVDIDVVKNSDKNIYFLNETVLFTITVSNKGLNNATGVVLKDILPNGLKYISHNATKGSYNYLNGLWTIGELNKDSVVFLTILAQATKLGYIVNNANVSANEAETNYTNNFANKTIEVTLFHEKTVDNDNPLVDQVIKYNLTVTNVGNSTYIENITLIDDLPEGLEYAGNFTIIGGTLINFINNGKKLIWIIKDIYPNTSAIITVSIKVMNNGTWVNNLTINNVTVNETVNVPEVVPGKTVNNTSPNFGDKVSYTVTVSNDGSADSNNLVVVDTLDPGLVFVGASDGGVYNGAARTITWVVNLTKGGSKVFYVNVTVNAYGVLNNTVSVGNKTARVNVTVPEVVPGKTVNNTSPNFGDKVSYTVTVSNDGSADSNNLVVVDTLDPGLVFVGASDGGVYNGAARTITWVVNLTKGGSKVFYVNVTVNAYGVLNNTVSVGNKTVKCTIKSNALADLEIKVVANKHIVHIGDTVIWTVTVKNNGPNKSINVVATDILPNSLKLISYTVSKGTYNVTTGKWNIGDLENKEVAVIIFITKSLRTGKITNNAKVIGDTFDPNMENNFDNDTIKVISQDKPINPDGGNNSKIHNAKTTIKMENTGNPLLIIFLCILTILLIGFKRK</sequence>
<evidence type="ECO:0000313" key="11">
    <source>
        <dbReference type="EMBL" id="KZX11064.1"/>
    </source>
</evidence>
<name>A0A165ZRD3_METOA</name>
<dbReference type="Pfam" id="PF01345">
    <property type="entry name" value="DUF11"/>
    <property type="match status" value="5"/>
</dbReference>
<feature type="domain" description="DUF11" evidence="9">
    <location>
        <begin position="1377"/>
        <end position="1489"/>
    </location>
</feature>
<keyword evidence="5" id="KW-0732">Signal</keyword>
<evidence type="ECO:0000313" key="12">
    <source>
        <dbReference type="Proteomes" id="UP000077428"/>
    </source>
</evidence>
<proteinExistence type="predicted"/>
<evidence type="ECO:0000259" key="10">
    <source>
        <dbReference type="Pfam" id="PF13229"/>
    </source>
</evidence>
<dbReference type="Gene3D" id="2.160.20.10">
    <property type="entry name" value="Single-stranded right-handed beta-helix, Pectin lyase-like"/>
    <property type="match status" value="2"/>
</dbReference>
<organism evidence="11 12">
    <name type="scientific">Methanobrevibacter oralis</name>
    <dbReference type="NCBI Taxonomy" id="66851"/>
    <lineage>
        <taxon>Archaea</taxon>
        <taxon>Methanobacteriati</taxon>
        <taxon>Methanobacteriota</taxon>
        <taxon>Methanomada group</taxon>
        <taxon>Methanobacteria</taxon>
        <taxon>Methanobacteriales</taxon>
        <taxon>Methanobacteriaceae</taxon>
        <taxon>Methanobrevibacter</taxon>
    </lineage>
</organism>
<feature type="transmembrane region" description="Helical" evidence="8">
    <location>
        <begin position="7"/>
        <end position="27"/>
    </location>
</feature>
<feature type="domain" description="DUF11" evidence="9">
    <location>
        <begin position="1047"/>
        <end position="1151"/>
    </location>
</feature>
<dbReference type="EMBL" id="LWMU01000098">
    <property type="protein sequence ID" value="KZX11064.1"/>
    <property type="molecule type" value="Genomic_DNA"/>
</dbReference>
<evidence type="ECO:0000256" key="3">
    <source>
        <dbReference type="ARBA" id="ARBA00004613"/>
    </source>
</evidence>
<evidence type="ECO:0000256" key="5">
    <source>
        <dbReference type="ARBA" id="ARBA00022729"/>
    </source>
</evidence>
<feature type="domain" description="DUF11" evidence="9">
    <location>
        <begin position="1271"/>
        <end position="1365"/>
    </location>
</feature>
<feature type="domain" description="DUF11" evidence="9">
    <location>
        <begin position="1163"/>
        <end position="1257"/>
    </location>
</feature>
<dbReference type="RefSeq" id="WP_063720531.1">
    <property type="nucleotide sequence ID" value="NZ_LWMU01000098.1"/>
</dbReference>
<dbReference type="InterPro" id="IPR003368">
    <property type="entry name" value="POMP_repeat"/>
</dbReference>
<keyword evidence="6 8" id="KW-0472">Membrane</keyword>
<keyword evidence="4" id="KW-0964">Secreted</keyword>
<keyword evidence="8" id="KW-1133">Transmembrane helix</keyword>
<dbReference type="Gene3D" id="2.60.40.1170">
    <property type="entry name" value="Mu homology domain, subdomain B"/>
    <property type="match status" value="1"/>
</dbReference>
<dbReference type="InterPro" id="IPR001434">
    <property type="entry name" value="OmcB-like_DUF11"/>
</dbReference>
<dbReference type="InterPro" id="IPR011050">
    <property type="entry name" value="Pectin_lyase_fold/virulence"/>
</dbReference>
<keyword evidence="8" id="KW-0812">Transmembrane</keyword>
<evidence type="ECO:0000256" key="2">
    <source>
        <dbReference type="ARBA" id="ARBA00004442"/>
    </source>
</evidence>
<accession>A0A165ZRD3</accession>
<feature type="transmembrane region" description="Helical" evidence="8">
    <location>
        <begin position="1522"/>
        <end position="1540"/>
    </location>
</feature>
<protein>
    <submittedName>
        <fullName evidence="11">Large cysteine-rich periplasmic protein omcB</fullName>
    </submittedName>
</protein>
<feature type="domain" description="DUF11" evidence="9">
    <location>
        <begin position="927"/>
        <end position="1040"/>
    </location>
</feature>
<dbReference type="Proteomes" id="UP000077428">
    <property type="component" value="Unassembled WGS sequence"/>
</dbReference>
<dbReference type="PATRIC" id="fig|66851.6.peg.1810"/>
<comment type="subcellular location">
    <subcellularLocation>
        <location evidence="1">Cell envelope</location>
    </subcellularLocation>
    <subcellularLocation>
        <location evidence="2">Cell outer membrane</location>
    </subcellularLocation>
    <subcellularLocation>
        <location evidence="3">Secreted</location>
    </subcellularLocation>
</comment>
<dbReference type="InterPro" id="IPR012334">
    <property type="entry name" value="Pectin_lyas_fold"/>
</dbReference>
<keyword evidence="12" id="KW-1185">Reference proteome</keyword>
<evidence type="ECO:0000256" key="8">
    <source>
        <dbReference type="SAM" id="Phobius"/>
    </source>
</evidence>
<keyword evidence="7" id="KW-0998">Cell outer membrane</keyword>
<evidence type="ECO:0000256" key="4">
    <source>
        <dbReference type="ARBA" id="ARBA00022525"/>
    </source>
</evidence>
<dbReference type="SMART" id="SM00710">
    <property type="entry name" value="PbH1"/>
    <property type="match status" value="15"/>
</dbReference>
<evidence type="ECO:0000259" key="9">
    <source>
        <dbReference type="Pfam" id="PF01345"/>
    </source>
</evidence>
<evidence type="ECO:0000256" key="7">
    <source>
        <dbReference type="ARBA" id="ARBA00023237"/>
    </source>
</evidence>
<dbReference type="SUPFAM" id="SSF51126">
    <property type="entry name" value="Pectin lyase-like"/>
    <property type="match status" value="3"/>
</dbReference>
<dbReference type="InterPro" id="IPR006626">
    <property type="entry name" value="PbH1"/>
</dbReference>
<dbReference type="STRING" id="66851.MBORA_16620"/>
<dbReference type="GO" id="GO:0005576">
    <property type="term" value="C:extracellular region"/>
    <property type="evidence" value="ECO:0007669"/>
    <property type="project" value="UniProtKB-SubCell"/>
</dbReference>